<comment type="caution">
    <text evidence="5">The sequence shown here is derived from an EMBL/GenBank/DDBJ whole genome shotgun (WGS) entry which is preliminary data.</text>
</comment>
<evidence type="ECO:0000259" key="4">
    <source>
        <dbReference type="Pfam" id="PF00171"/>
    </source>
</evidence>
<dbReference type="GO" id="GO:0006574">
    <property type="term" value="P:L-valine catabolic process"/>
    <property type="evidence" value="ECO:0007669"/>
    <property type="project" value="TreeGrafter"/>
</dbReference>
<dbReference type="Gene3D" id="3.40.605.10">
    <property type="entry name" value="Aldehyde Dehydrogenase, Chain A, domain 1"/>
    <property type="match status" value="1"/>
</dbReference>
<dbReference type="InterPro" id="IPR016162">
    <property type="entry name" value="Ald_DH_N"/>
</dbReference>
<dbReference type="InterPro" id="IPR016161">
    <property type="entry name" value="Ald_DH/histidinol_DH"/>
</dbReference>
<dbReference type="GO" id="GO:0006210">
    <property type="term" value="P:thymine catabolic process"/>
    <property type="evidence" value="ECO:0007669"/>
    <property type="project" value="TreeGrafter"/>
</dbReference>
<dbReference type="InterPro" id="IPR010061">
    <property type="entry name" value="MeMal-semiAld_DH"/>
</dbReference>
<dbReference type="OrthoDB" id="310895at2759"/>
<dbReference type="Pfam" id="PF00171">
    <property type="entry name" value="Aldedh"/>
    <property type="match status" value="1"/>
</dbReference>
<evidence type="ECO:0000256" key="3">
    <source>
        <dbReference type="ARBA" id="ARBA00048821"/>
    </source>
</evidence>
<dbReference type="EMBL" id="MU826832">
    <property type="protein sequence ID" value="KAJ7373075.1"/>
    <property type="molecule type" value="Genomic_DNA"/>
</dbReference>
<comment type="catalytic activity">
    <reaction evidence="3">
        <text>3-oxopropanoate + NAD(+) + CoA + H2O = hydrogencarbonate + acetyl-CoA + NADH + H(+)</text>
        <dbReference type="Rhea" id="RHEA:76615"/>
        <dbReference type="ChEBI" id="CHEBI:15377"/>
        <dbReference type="ChEBI" id="CHEBI:15378"/>
        <dbReference type="ChEBI" id="CHEBI:17544"/>
        <dbReference type="ChEBI" id="CHEBI:33190"/>
        <dbReference type="ChEBI" id="CHEBI:57287"/>
        <dbReference type="ChEBI" id="CHEBI:57288"/>
        <dbReference type="ChEBI" id="CHEBI:57540"/>
        <dbReference type="ChEBI" id="CHEBI:57945"/>
        <dbReference type="EC" id="1.2.1.27"/>
    </reaction>
    <physiologicalReaction direction="left-to-right" evidence="3">
        <dbReference type="Rhea" id="RHEA:76616"/>
    </physiologicalReaction>
</comment>
<accession>A0A9W9Z144</accession>
<evidence type="ECO:0000256" key="2">
    <source>
        <dbReference type="ARBA" id="ARBA00047644"/>
    </source>
</evidence>
<reference evidence="5" key="1">
    <citation type="submission" date="2023-01" db="EMBL/GenBank/DDBJ databases">
        <title>Genome assembly of the deep-sea coral Lophelia pertusa.</title>
        <authorList>
            <person name="Herrera S."/>
            <person name="Cordes E."/>
        </authorList>
    </citation>
    <scope>NUCLEOTIDE SEQUENCE</scope>
    <source>
        <strain evidence="5">USNM1676648</strain>
        <tissue evidence="5">Polyp</tissue>
    </source>
</reference>
<dbReference type="GO" id="GO:0005739">
    <property type="term" value="C:mitochondrion"/>
    <property type="evidence" value="ECO:0007669"/>
    <property type="project" value="TreeGrafter"/>
</dbReference>
<dbReference type="PANTHER" id="PTHR43866:SF3">
    <property type="entry name" value="METHYLMALONATE-SEMIALDEHYDE DEHYDROGENASE [ACYLATING], MITOCHONDRIAL"/>
    <property type="match status" value="1"/>
</dbReference>
<name>A0A9W9Z144_9CNID</name>
<dbReference type="InterPro" id="IPR015590">
    <property type="entry name" value="Aldehyde_DH_dom"/>
</dbReference>
<dbReference type="SUPFAM" id="SSF53720">
    <property type="entry name" value="ALDH-like"/>
    <property type="match status" value="1"/>
</dbReference>
<evidence type="ECO:0000313" key="6">
    <source>
        <dbReference type="Proteomes" id="UP001163046"/>
    </source>
</evidence>
<dbReference type="GO" id="GO:0004491">
    <property type="term" value="F:methylmalonate-semialdehyde dehydrogenase (acylating, NAD) activity"/>
    <property type="evidence" value="ECO:0007669"/>
    <property type="project" value="UniProtKB-EC"/>
</dbReference>
<dbReference type="AlphaFoldDB" id="A0A9W9Z144"/>
<organism evidence="5 6">
    <name type="scientific">Desmophyllum pertusum</name>
    <dbReference type="NCBI Taxonomy" id="174260"/>
    <lineage>
        <taxon>Eukaryota</taxon>
        <taxon>Metazoa</taxon>
        <taxon>Cnidaria</taxon>
        <taxon>Anthozoa</taxon>
        <taxon>Hexacorallia</taxon>
        <taxon>Scleractinia</taxon>
        <taxon>Caryophylliina</taxon>
        <taxon>Caryophylliidae</taxon>
        <taxon>Desmophyllum</taxon>
    </lineage>
</organism>
<proteinExistence type="inferred from homology"/>
<gene>
    <name evidence="5" type="primary">alh-8_2</name>
    <name evidence="5" type="ORF">OS493_014222</name>
</gene>
<feature type="domain" description="Aldehyde dehydrogenase" evidence="4">
    <location>
        <begin position="43"/>
        <end position="128"/>
    </location>
</feature>
<dbReference type="PANTHER" id="PTHR43866">
    <property type="entry name" value="MALONATE-SEMIALDEHYDE DEHYDROGENASE"/>
    <property type="match status" value="1"/>
</dbReference>
<evidence type="ECO:0000313" key="5">
    <source>
        <dbReference type="EMBL" id="KAJ7373075.1"/>
    </source>
</evidence>
<dbReference type="Proteomes" id="UP001163046">
    <property type="component" value="Unassembled WGS sequence"/>
</dbReference>
<comment type="catalytic activity">
    <reaction evidence="2">
        <text>2-methyl-3-oxopropanoate + NAD(+) + CoA + H2O = propanoyl-CoA + hydrogencarbonate + NADH + H(+)</text>
        <dbReference type="Rhea" id="RHEA:20804"/>
        <dbReference type="ChEBI" id="CHEBI:15377"/>
        <dbReference type="ChEBI" id="CHEBI:15378"/>
        <dbReference type="ChEBI" id="CHEBI:17544"/>
        <dbReference type="ChEBI" id="CHEBI:57287"/>
        <dbReference type="ChEBI" id="CHEBI:57392"/>
        <dbReference type="ChEBI" id="CHEBI:57540"/>
        <dbReference type="ChEBI" id="CHEBI:57700"/>
        <dbReference type="ChEBI" id="CHEBI:57945"/>
        <dbReference type="EC" id="1.2.1.27"/>
    </reaction>
    <physiologicalReaction direction="left-to-right" evidence="2">
        <dbReference type="Rhea" id="RHEA:20805"/>
    </physiologicalReaction>
</comment>
<evidence type="ECO:0000256" key="1">
    <source>
        <dbReference type="ARBA" id="ARBA00009986"/>
    </source>
</evidence>
<comment type="similarity">
    <text evidence="1">Belongs to the aldehyde dehydrogenase family.</text>
</comment>
<keyword evidence="6" id="KW-1185">Reference proteome</keyword>
<protein>
    <submittedName>
        <fullName evidence="5">Malonate-semialdehyde dehydrogenase (Acetylating)</fullName>
    </submittedName>
</protein>
<sequence length="237" mass="26681">MLRSACSFSRLLNGGKKTAPLAAAWRRFYGDGSNTKLFINGQFVESTTDKWIDIHNPATNEVISRAPESTNAEMESAVAAASAAFPDWAEQSVLSRQQVMFNLQHLVKNHMKEIADLITLDTGRQRQMLWAVYKEDYRLLSMPVQSHPCRWVKQCHRSPRTWIRIPTELHWVSAQESHRCIDLCHLKPNHLALPRTTVPSLPCPFVIPVLISLPSKAPSKAPTSTMPAPKVESYLVA</sequence>